<dbReference type="OMA" id="WRIATGN"/>
<dbReference type="PANTHER" id="PTHR14499">
    <property type="entry name" value="POTASSIUM CHANNEL TETRAMERIZATION DOMAIN-CONTAINING"/>
    <property type="match status" value="1"/>
</dbReference>
<reference evidence="2" key="1">
    <citation type="submission" date="2022-11" db="UniProtKB">
        <authorList>
            <consortium name="EnsemblMetazoa"/>
        </authorList>
    </citation>
    <scope>IDENTIFICATION</scope>
</reference>
<dbReference type="PANTHER" id="PTHR14499:SF144">
    <property type="entry name" value="POTASSIUM CHANNEL TETRAMERISATION-TYPE BTB DOMAIN-CONTAINING PROTEIN"/>
    <property type="match status" value="1"/>
</dbReference>
<dbReference type="EnsemblMetazoa" id="XM_038196395.1">
    <property type="protein sequence ID" value="XP_038052323.1"/>
    <property type="gene ID" value="LOC119725029"/>
</dbReference>
<organism evidence="2 3">
    <name type="scientific">Patiria miniata</name>
    <name type="common">Bat star</name>
    <name type="synonym">Asterina miniata</name>
    <dbReference type="NCBI Taxonomy" id="46514"/>
    <lineage>
        <taxon>Eukaryota</taxon>
        <taxon>Metazoa</taxon>
        <taxon>Echinodermata</taxon>
        <taxon>Eleutherozoa</taxon>
        <taxon>Asterozoa</taxon>
        <taxon>Asteroidea</taxon>
        <taxon>Valvatacea</taxon>
        <taxon>Valvatida</taxon>
        <taxon>Asterinidae</taxon>
        <taxon>Patiria</taxon>
    </lineage>
</organism>
<sequence length="109" mass="12837">MDEIVHLNVGGCTMYTTKRSTLIRYKNSLLFKKFQLLRFNNDKVNGAYFIDGDGSIFRHVLNFLRRGRLTLPEDFKEWELLASEADFYQIEDLVEAVKAKKFQRDTYSS</sequence>
<dbReference type="Gene3D" id="3.30.710.10">
    <property type="entry name" value="Potassium Channel Kv1.1, Chain A"/>
    <property type="match status" value="1"/>
</dbReference>
<dbReference type="InterPro" id="IPR011333">
    <property type="entry name" value="SKP1/BTB/POZ_sf"/>
</dbReference>
<dbReference type="RefSeq" id="XP_038052323.1">
    <property type="nucleotide sequence ID" value="XM_038196395.1"/>
</dbReference>
<name>A0A913ZKK7_PATMI</name>
<dbReference type="GeneID" id="119725029"/>
<dbReference type="OrthoDB" id="2414723at2759"/>
<dbReference type="Proteomes" id="UP000887568">
    <property type="component" value="Unplaced"/>
</dbReference>
<keyword evidence="3" id="KW-1185">Reference proteome</keyword>
<dbReference type="SMART" id="SM00225">
    <property type="entry name" value="BTB"/>
    <property type="match status" value="1"/>
</dbReference>
<dbReference type="AlphaFoldDB" id="A0A913ZKK7"/>
<dbReference type="InterPro" id="IPR000210">
    <property type="entry name" value="BTB/POZ_dom"/>
</dbReference>
<evidence type="ECO:0000313" key="3">
    <source>
        <dbReference type="Proteomes" id="UP000887568"/>
    </source>
</evidence>
<dbReference type="GO" id="GO:0051260">
    <property type="term" value="P:protein homooligomerization"/>
    <property type="evidence" value="ECO:0007669"/>
    <property type="project" value="InterPro"/>
</dbReference>
<feature type="domain" description="BTB" evidence="1">
    <location>
        <begin position="3"/>
        <end position="105"/>
    </location>
</feature>
<protein>
    <recommendedName>
        <fullName evidence="1">BTB domain-containing protein</fullName>
    </recommendedName>
</protein>
<proteinExistence type="predicted"/>
<dbReference type="Pfam" id="PF02214">
    <property type="entry name" value="BTB_2"/>
    <property type="match status" value="1"/>
</dbReference>
<evidence type="ECO:0000259" key="1">
    <source>
        <dbReference type="SMART" id="SM00225"/>
    </source>
</evidence>
<accession>A0A913ZKK7</accession>
<evidence type="ECO:0000313" key="2">
    <source>
        <dbReference type="EnsemblMetazoa" id="XP_038052323.1"/>
    </source>
</evidence>
<dbReference type="InterPro" id="IPR003131">
    <property type="entry name" value="T1-type_BTB"/>
</dbReference>
<dbReference type="SUPFAM" id="SSF54695">
    <property type="entry name" value="POZ domain"/>
    <property type="match status" value="1"/>
</dbReference>